<feature type="transmembrane region" description="Helical" evidence="1">
    <location>
        <begin position="219"/>
        <end position="243"/>
    </location>
</feature>
<sequence length="350" mass="38726">MIPTVTVHSCAGNEGLVGISMIYYYTLSTNGIGPVSWLCRLPLEPSYYMPTCLRSRLLNYPSEVLRYLRYFDPARFAFSIFLAGTPRTDWLKKNRPFKISLSLSLSLSLWLKLPSLIGLSNPIVQSALSPRLSLRSAMADISISIPSTYGAILLGTSVAFALSGIVGLQCVIYFKVYPDDLYTFKALVRTFFRVCQLPPREGRVRLQRYSAFTERYPGWVFTTGLSLSAGTDVIITGWLYYFLREMRGRMGSTIMIQVIDTLTLYTLETGALTCGSGLFDMLADNAHEPDLPRTPFRDREALCELVACIAEHEKGAPAYADPPPTPVGAQCASHPVDDVGLSSGTLDFFG</sequence>
<comment type="caution">
    <text evidence="3">The sequence shown here is derived from an EMBL/GenBank/DDBJ whole genome shotgun (WGS) entry which is preliminary data.</text>
</comment>
<feature type="transmembrane region" description="Helical" evidence="1">
    <location>
        <begin position="149"/>
        <end position="174"/>
    </location>
</feature>
<evidence type="ECO:0000259" key="2">
    <source>
        <dbReference type="Pfam" id="PF20152"/>
    </source>
</evidence>
<keyword evidence="4" id="KW-1185">Reference proteome</keyword>
<dbReference type="EMBL" id="JAACJP010000004">
    <property type="protein sequence ID" value="KAF5385036.1"/>
    <property type="molecule type" value="Genomic_DNA"/>
</dbReference>
<reference evidence="3 4" key="1">
    <citation type="journal article" date="2020" name="ISME J.">
        <title>Uncovering the hidden diversity of litter-decomposition mechanisms in mushroom-forming fungi.</title>
        <authorList>
            <person name="Floudas D."/>
            <person name="Bentzer J."/>
            <person name="Ahren D."/>
            <person name="Johansson T."/>
            <person name="Persson P."/>
            <person name="Tunlid A."/>
        </authorList>
    </citation>
    <scope>NUCLEOTIDE SEQUENCE [LARGE SCALE GENOMIC DNA]</scope>
    <source>
        <strain evidence="3 4">CBS 661.87</strain>
    </source>
</reference>
<organism evidence="3 4">
    <name type="scientific">Tricholomella constricta</name>
    <dbReference type="NCBI Taxonomy" id="117010"/>
    <lineage>
        <taxon>Eukaryota</taxon>
        <taxon>Fungi</taxon>
        <taxon>Dikarya</taxon>
        <taxon>Basidiomycota</taxon>
        <taxon>Agaricomycotina</taxon>
        <taxon>Agaricomycetes</taxon>
        <taxon>Agaricomycetidae</taxon>
        <taxon>Agaricales</taxon>
        <taxon>Tricholomatineae</taxon>
        <taxon>Lyophyllaceae</taxon>
        <taxon>Tricholomella</taxon>
    </lineage>
</organism>
<protein>
    <recommendedName>
        <fullName evidence="2">DUF6534 domain-containing protein</fullName>
    </recommendedName>
</protein>
<dbReference type="Proteomes" id="UP000565441">
    <property type="component" value="Unassembled WGS sequence"/>
</dbReference>
<feature type="domain" description="DUF6534" evidence="2">
    <location>
        <begin position="228"/>
        <end position="274"/>
    </location>
</feature>
<keyword evidence="1" id="KW-0472">Membrane</keyword>
<proteinExistence type="predicted"/>
<dbReference type="InterPro" id="IPR045339">
    <property type="entry name" value="DUF6534"/>
</dbReference>
<gene>
    <name evidence="3" type="ORF">D9615_000872</name>
</gene>
<name>A0A8H5HK55_9AGAR</name>
<evidence type="ECO:0000313" key="4">
    <source>
        <dbReference type="Proteomes" id="UP000565441"/>
    </source>
</evidence>
<keyword evidence="1" id="KW-1133">Transmembrane helix</keyword>
<accession>A0A8H5HK55</accession>
<dbReference type="Pfam" id="PF20152">
    <property type="entry name" value="DUF6534"/>
    <property type="match status" value="1"/>
</dbReference>
<dbReference type="OrthoDB" id="3206554at2759"/>
<evidence type="ECO:0000256" key="1">
    <source>
        <dbReference type="SAM" id="Phobius"/>
    </source>
</evidence>
<keyword evidence="1" id="KW-0812">Transmembrane</keyword>
<dbReference type="AlphaFoldDB" id="A0A8H5HK55"/>
<evidence type="ECO:0000313" key="3">
    <source>
        <dbReference type="EMBL" id="KAF5385036.1"/>
    </source>
</evidence>